<dbReference type="STRING" id="589385.SAMN05421504_111103"/>
<name>A0A1H3RI06_9PSEU</name>
<evidence type="ECO:0000313" key="1">
    <source>
        <dbReference type="EMBL" id="SDZ25364.1"/>
    </source>
</evidence>
<sequence length="61" mass="6554">MGHDLGSASGVDAAPDLRRRAVYTTAPLALDDEKGPELAARRSLRPLPGNFRRLAGTINRI</sequence>
<keyword evidence="2" id="KW-1185">Reference proteome</keyword>
<dbReference type="AlphaFoldDB" id="A0A1H3RI06"/>
<reference evidence="1 2" key="1">
    <citation type="submission" date="2016-10" db="EMBL/GenBank/DDBJ databases">
        <authorList>
            <person name="de Groot N.N."/>
        </authorList>
    </citation>
    <scope>NUCLEOTIDE SEQUENCE [LARGE SCALE GENOMIC DNA]</scope>
    <source>
        <strain evidence="1 2">CPCC 202699</strain>
    </source>
</reference>
<dbReference type="EMBL" id="FNON01000011">
    <property type="protein sequence ID" value="SDZ25364.1"/>
    <property type="molecule type" value="Genomic_DNA"/>
</dbReference>
<proteinExistence type="predicted"/>
<gene>
    <name evidence="1" type="ORF">SAMN05421504_111103</name>
</gene>
<organism evidence="1 2">
    <name type="scientific">Amycolatopsis xylanica</name>
    <dbReference type="NCBI Taxonomy" id="589385"/>
    <lineage>
        <taxon>Bacteria</taxon>
        <taxon>Bacillati</taxon>
        <taxon>Actinomycetota</taxon>
        <taxon>Actinomycetes</taxon>
        <taxon>Pseudonocardiales</taxon>
        <taxon>Pseudonocardiaceae</taxon>
        <taxon>Amycolatopsis</taxon>
    </lineage>
</organism>
<evidence type="ECO:0000313" key="2">
    <source>
        <dbReference type="Proteomes" id="UP000199515"/>
    </source>
</evidence>
<dbReference type="Proteomes" id="UP000199515">
    <property type="component" value="Unassembled WGS sequence"/>
</dbReference>
<protein>
    <submittedName>
        <fullName evidence="1">Uncharacterized protein</fullName>
    </submittedName>
</protein>
<accession>A0A1H3RI06</accession>